<dbReference type="AlphaFoldDB" id="A0A261XZF0"/>
<dbReference type="OrthoDB" id="2380640at2759"/>
<organism evidence="2 3">
    <name type="scientific">Bifiguratus adelaidae</name>
    <dbReference type="NCBI Taxonomy" id="1938954"/>
    <lineage>
        <taxon>Eukaryota</taxon>
        <taxon>Fungi</taxon>
        <taxon>Fungi incertae sedis</taxon>
        <taxon>Mucoromycota</taxon>
        <taxon>Mucoromycotina</taxon>
        <taxon>Endogonomycetes</taxon>
        <taxon>Endogonales</taxon>
        <taxon>Endogonales incertae sedis</taxon>
        <taxon>Bifiguratus</taxon>
    </lineage>
</organism>
<dbReference type="InterPro" id="IPR024368">
    <property type="entry name" value="Ecl1/2/3"/>
</dbReference>
<name>A0A261XZF0_9FUNG</name>
<evidence type="ECO:0000313" key="2">
    <source>
        <dbReference type="EMBL" id="OZJ03749.1"/>
    </source>
</evidence>
<dbReference type="Pfam" id="PF12855">
    <property type="entry name" value="Ecl1"/>
    <property type="match status" value="1"/>
</dbReference>
<accession>A0A261XZF0</accession>
<feature type="region of interest" description="Disordered" evidence="1">
    <location>
        <begin position="45"/>
        <end position="86"/>
    </location>
</feature>
<dbReference type="Proteomes" id="UP000242875">
    <property type="component" value="Unassembled WGS sequence"/>
</dbReference>
<protein>
    <submittedName>
        <fullName evidence="2">Uncharacterized protein</fullName>
    </submittedName>
</protein>
<comment type="caution">
    <text evidence="2">The sequence shown here is derived from an EMBL/GenBank/DDBJ whole genome shotgun (WGS) entry which is preliminary data.</text>
</comment>
<sequence length="147" mass="15757">MDCSDLADTNWCTWCDKEITAPFSNELYCSESCLLADTHNSSHVSHTPTVSLSTSSSLPSLSSPHTSPALSATSYSSSSFSSPSLSPLQYSIKTPPISTGWSTAGEKFSPPPFELGQPQLPSTLTVPTYSINSVTAPRQGPRKVFFF</sequence>
<proteinExistence type="predicted"/>
<keyword evidence="3" id="KW-1185">Reference proteome</keyword>
<evidence type="ECO:0000313" key="3">
    <source>
        <dbReference type="Proteomes" id="UP000242875"/>
    </source>
</evidence>
<gene>
    <name evidence="2" type="ORF">BZG36_03063</name>
</gene>
<reference evidence="2 3" key="1">
    <citation type="journal article" date="2017" name="Mycologia">
        <title>Bifiguratus adelaidae, gen. et sp. nov., a new member of Mucoromycotina in endophytic and soil-dwelling habitats.</title>
        <authorList>
            <person name="Torres-Cruz T.J."/>
            <person name="Billingsley Tobias T.L."/>
            <person name="Almatruk M."/>
            <person name="Hesse C."/>
            <person name="Kuske C.R."/>
            <person name="Desiro A."/>
            <person name="Benucci G.M."/>
            <person name="Bonito G."/>
            <person name="Stajich J.E."/>
            <person name="Dunlap C."/>
            <person name="Arnold A.E."/>
            <person name="Porras-Alfaro A."/>
        </authorList>
    </citation>
    <scope>NUCLEOTIDE SEQUENCE [LARGE SCALE GENOMIC DNA]</scope>
    <source>
        <strain evidence="2 3">AZ0501</strain>
    </source>
</reference>
<evidence type="ECO:0000256" key="1">
    <source>
        <dbReference type="SAM" id="MobiDB-lite"/>
    </source>
</evidence>
<dbReference type="EMBL" id="MVBO01000070">
    <property type="protein sequence ID" value="OZJ03749.1"/>
    <property type="molecule type" value="Genomic_DNA"/>
</dbReference>